<name>A0A6M4INF4_9BACT</name>
<evidence type="ECO:0000313" key="3">
    <source>
        <dbReference type="Proteomes" id="UP000500938"/>
    </source>
</evidence>
<dbReference type="RefSeq" id="WP_171224435.1">
    <property type="nucleotide sequence ID" value="NZ_CP053085.1"/>
</dbReference>
<reference evidence="2 3" key="1">
    <citation type="submission" date="2020-05" db="EMBL/GenBank/DDBJ databases">
        <title>Complete genome sequence of Gemmatimonas greenlandica TET16.</title>
        <authorList>
            <person name="Zeng Y."/>
        </authorList>
    </citation>
    <scope>NUCLEOTIDE SEQUENCE [LARGE SCALE GENOMIC DNA]</scope>
    <source>
        <strain evidence="2 3">TET16</strain>
    </source>
</reference>
<sequence>MKRLFRTLMPLLPIGLAILAGIDAVTAFQTERTGRGAFKVLSVLVWLFIAYMLYETNKRIPTDEK</sequence>
<keyword evidence="1" id="KW-0472">Membrane</keyword>
<proteinExistence type="predicted"/>
<protein>
    <submittedName>
        <fullName evidence="2">Uncharacterized protein</fullName>
    </submittedName>
</protein>
<dbReference type="EMBL" id="CP053085">
    <property type="protein sequence ID" value="QJR35007.1"/>
    <property type="molecule type" value="Genomic_DNA"/>
</dbReference>
<feature type="transmembrane region" description="Helical" evidence="1">
    <location>
        <begin position="37"/>
        <end position="54"/>
    </location>
</feature>
<keyword evidence="1" id="KW-1133">Transmembrane helix</keyword>
<keyword evidence="1" id="KW-0812">Transmembrane</keyword>
<dbReference type="Proteomes" id="UP000500938">
    <property type="component" value="Chromosome"/>
</dbReference>
<evidence type="ECO:0000256" key="1">
    <source>
        <dbReference type="SAM" id="Phobius"/>
    </source>
</evidence>
<organism evidence="2 3">
    <name type="scientific">Gemmatimonas groenlandica</name>
    <dbReference type="NCBI Taxonomy" id="2732249"/>
    <lineage>
        <taxon>Bacteria</taxon>
        <taxon>Pseudomonadati</taxon>
        <taxon>Gemmatimonadota</taxon>
        <taxon>Gemmatimonadia</taxon>
        <taxon>Gemmatimonadales</taxon>
        <taxon>Gemmatimonadaceae</taxon>
        <taxon>Gemmatimonas</taxon>
    </lineage>
</organism>
<dbReference type="AlphaFoldDB" id="A0A6M4INF4"/>
<accession>A0A6M4INF4</accession>
<evidence type="ECO:0000313" key="2">
    <source>
        <dbReference type="EMBL" id="QJR35007.1"/>
    </source>
</evidence>
<gene>
    <name evidence="2" type="ORF">HKW67_05510</name>
</gene>
<dbReference type="KEGG" id="ggr:HKW67_05510"/>
<keyword evidence="3" id="KW-1185">Reference proteome</keyword>